<proteinExistence type="inferred from homology"/>
<dbReference type="SUPFAM" id="SSF51126">
    <property type="entry name" value="Pectin lyase-like"/>
    <property type="match status" value="1"/>
</dbReference>
<keyword evidence="2 4" id="KW-0378">Hydrolase</keyword>
<dbReference type="SMART" id="SM00710">
    <property type="entry name" value="PbH1"/>
    <property type="match status" value="4"/>
</dbReference>
<evidence type="ECO:0000256" key="3">
    <source>
        <dbReference type="ARBA" id="ARBA00023295"/>
    </source>
</evidence>
<dbReference type="InterPro" id="IPR012334">
    <property type="entry name" value="Pectin_lyas_fold"/>
</dbReference>
<dbReference type="Proteomes" id="UP000245820">
    <property type="component" value="Chromosome"/>
</dbReference>
<organism evidence="6 7">
    <name type="scientific">Massilia oculi</name>
    <dbReference type="NCBI Taxonomy" id="945844"/>
    <lineage>
        <taxon>Bacteria</taxon>
        <taxon>Pseudomonadati</taxon>
        <taxon>Pseudomonadota</taxon>
        <taxon>Betaproteobacteria</taxon>
        <taxon>Burkholderiales</taxon>
        <taxon>Oxalobacteraceae</taxon>
        <taxon>Telluria group</taxon>
        <taxon>Massilia</taxon>
    </lineage>
</organism>
<dbReference type="Pfam" id="PF00295">
    <property type="entry name" value="Glyco_hydro_28"/>
    <property type="match status" value="1"/>
</dbReference>
<dbReference type="PANTHER" id="PTHR31339">
    <property type="entry name" value="PECTIN LYASE-RELATED"/>
    <property type="match status" value="1"/>
</dbReference>
<protein>
    <submittedName>
        <fullName evidence="6">Endopolygalacturonase</fullName>
    </submittedName>
</protein>
<evidence type="ECO:0000313" key="6">
    <source>
        <dbReference type="EMBL" id="AWL07407.1"/>
    </source>
</evidence>
<evidence type="ECO:0000256" key="2">
    <source>
        <dbReference type="ARBA" id="ARBA00022801"/>
    </source>
</evidence>
<feature type="chain" id="PRO_5015434821" evidence="5">
    <location>
        <begin position="28"/>
        <end position="625"/>
    </location>
</feature>
<dbReference type="InterPro" id="IPR006626">
    <property type="entry name" value="PbH1"/>
</dbReference>
<feature type="signal peptide" evidence="5">
    <location>
        <begin position="1"/>
        <end position="27"/>
    </location>
</feature>
<dbReference type="RefSeq" id="WP_109347694.1">
    <property type="nucleotide sequence ID" value="NZ_CP029343.1"/>
</dbReference>
<reference evidence="6 7" key="1">
    <citation type="submission" date="2018-05" db="EMBL/GenBank/DDBJ databases">
        <title>Complete genome sequence of Massilia oculi sp. nov. CCUG 43427T (=DSM 26321T), the type strain of M. oculi, and comparison with genome sequences of other Massilia strains.</title>
        <authorList>
            <person name="Zhu B."/>
        </authorList>
    </citation>
    <scope>NUCLEOTIDE SEQUENCE [LARGE SCALE GENOMIC DNA]</scope>
    <source>
        <strain evidence="6 7">CCUG 43427</strain>
    </source>
</reference>
<dbReference type="InterPro" id="IPR011050">
    <property type="entry name" value="Pectin_lyase_fold/virulence"/>
</dbReference>
<dbReference type="KEGG" id="mtim:DIR46_25240"/>
<keyword evidence="5" id="KW-0732">Signal</keyword>
<accession>A0A2S2DPZ9</accession>
<dbReference type="GO" id="GO:0004650">
    <property type="term" value="F:polygalacturonase activity"/>
    <property type="evidence" value="ECO:0007669"/>
    <property type="project" value="InterPro"/>
</dbReference>
<evidence type="ECO:0000256" key="4">
    <source>
        <dbReference type="RuleBase" id="RU361169"/>
    </source>
</evidence>
<evidence type="ECO:0000256" key="1">
    <source>
        <dbReference type="ARBA" id="ARBA00008834"/>
    </source>
</evidence>
<dbReference type="Gene3D" id="2.160.20.10">
    <property type="entry name" value="Single-stranded right-handed beta-helix, Pectin lyase-like"/>
    <property type="match status" value="1"/>
</dbReference>
<keyword evidence="7" id="KW-1185">Reference proteome</keyword>
<dbReference type="PROSITE" id="PS00502">
    <property type="entry name" value="POLYGALACTURONASE"/>
    <property type="match status" value="1"/>
</dbReference>
<dbReference type="PANTHER" id="PTHR31339:SF9">
    <property type="entry name" value="PLASMIN AND FIBRONECTIN-BINDING PROTEIN A"/>
    <property type="match status" value="1"/>
</dbReference>
<evidence type="ECO:0000256" key="5">
    <source>
        <dbReference type="SAM" id="SignalP"/>
    </source>
</evidence>
<gene>
    <name evidence="6" type="ORF">DIR46_25240</name>
</gene>
<dbReference type="InterPro" id="IPR051801">
    <property type="entry name" value="GH28_Enzymes"/>
</dbReference>
<keyword evidence="3 4" id="KW-0326">Glycosidase</keyword>
<sequence length="625" mass="67703">MTFQAKRRALLRTVPAASLMLGGIKTAAAYQAGALSSTGALTRAAANAATAAADPWQRAAAIVARFATPLNFRDEDFHITFHGAKPCKLVKVKGQTESLVEGTLDTPAPGSPDCYPAIAAAIAACHAKGGGRVVIPKGEWYCAGPIVLRSNVHVHLAAGARVHFAANPAHYARHGEHDCGTNGKLVLSRWQGNDCLNYSPMVYAINQTNIALTGEDWTSILNGQGGVPFEPGFADGPECWWDWKGRGKPVRKRTEVYANPNNPPLDQVVPGIDARRQASIQGEGDRWQTDSRYLPALSEAGVPVERRVFGRGHYLRPCMIELIGCNKVLLQGYQVNAAPFWLHHPVNCRDLLIRRVNMESLGPNSDGFDPEACDGVLVDDCLFNNGDDCIAIKAGKNLDTQHGPTRNIVIRNCVMNSGHGGVTLGSEMAGGIEYVFAENLEFRNIHWKDDPLNTAIRLKTNMNRGGFLRHLYVRDVTLPHGVSIEPMLYKPLPGAHEIKAPVASSAGAIVTIDCDYVPGDDTMRIRPPQVSDIDIRNVRASNVDTGKGSFSCYQAFMLLGPVASSFNGKPGTPIPPIARIRISDSDFGTPANTQQPWFIHNAVDITLDKVTIGGKRYKQVLSTKT</sequence>
<evidence type="ECO:0000313" key="7">
    <source>
        <dbReference type="Proteomes" id="UP000245820"/>
    </source>
</evidence>
<comment type="similarity">
    <text evidence="1 4">Belongs to the glycosyl hydrolase 28 family.</text>
</comment>
<dbReference type="OrthoDB" id="9795222at2"/>
<dbReference type="AlphaFoldDB" id="A0A2S2DPZ9"/>
<dbReference type="EMBL" id="CP029343">
    <property type="protein sequence ID" value="AWL07407.1"/>
    <property type="molecule type" value="Genomic_DNA"/>
</dbReference>
<dbReference type="GO" id="GO:0005975">
    <property type="term" value="P:carbohydrate metabolic process"/>
    <property type="evidence" value="ECO:0007669"/>
    <property type="project" value="InterPro"/>
</dbReference>
<name>A0A2S2DPZ9_9BURK</name>
<dbReference type="InterPro" id="IPR000743">
    <property type="entry name" value="Glyco_hydro_28"/>
</dbReference>